<dbReference type="AlphaFoldDB" id="A0A9P4NLS5"/>
<comment type="caution">
    <text evidence="3">The sequence shown here is derived from an EMBL/GenBank/DDBJ whole genome shotgun (WGS) entry which is preliminary data.</text>
</comment>
<feature type="compositionally biased region" description="Polar residues" evidence="2">
    <location>
        <begin position="158"/>
        <end position="167"/>
    </location>
</feature>
<proteinExistence type="predicted"/>
<keyword evidence="4" id="KW-1185">Reference proteome</keyword>
<feature type="region of interest" description="Disordered" evidence="2">
    <location>
        <begin position="691"/>
        <end position="741"/>
    </location>
</feature>
<gene>
    <name evidence="3" type="ORF">EJ08DRAFT_736438</name>
</gene>
<feature type="coiled-coil region" evidence="1">
    <location>
        <begin position="369"/>
        <end position="494"/>
    </location>
</feature>
<protein>
    <submittedName>
        <fullName evidence="3">Uncharacterized protein</fullName>
    </submittedName>
</protein>
<dbReference type="OrthoDB" id="5367584at2759"/>
<evidence type="ECO:0000256" key="2">
    <source>
        <dbReference type="SAM" id="MobiDB-lite"/>
    </source>
</evidence>
<sequence>MASPLAPLSDRHLNARSPSPMPLFESKSPAAQTNQATHVHSNVDESEMQWDEGPSSPFLSQVVDDTQIDNENAMLSAIKPFALSEVAPSEADEKENREEFDNTPLKSKSQTPFTIVEDDTCTYQSVKSTAFTSHSVVASPTKSLTRTSSSRSVHEETTVTSQFKQEYQSQTQLRTAFDDSELIEPVSGVLNDDDNIDDTCFSTFSQVPNTDMTAFARLGQSPTKRFDFDQPTPRPRSSHQQTPGTTRNRFAQRSSRSPSPTPKRIVSIPYHDSSDTTNLLLDFTQQFESVAITKEQQRMQARSPTRRSPIKSQAEPHLLSYLHNQRSPGRSAYNSNFSTPTNSKKTILNLLDFELPPAPTPRSVPSITIRELESLKSKYSSEISSLRATLSGREAEVEALKRAVSDAERRVGEAVESNREERSKREYVEKEKEEWERRGREFEDVLRKVKEEVMEAEKERNDMMTRIDEADERARDAETRASEAEARALEAATKVVSTGITSADGHDGPLFTAEQVQKQIDDKVHSLSTELHAIYKKKHVTKVAGLKKGFEAKTKEKTAELQIRVEELEQRNEELQAKIDATLSGILPADLRLAGGDPTQREEELRQIEEQNILIERQKAELAGRDQEIRTAREEYASLMSDLERERVEKGELVAAVDEMLSLQQNITEVAGPAAGNAVEDFKKNVGICGPPRPPSGLRGPGFGAPTSRIGAPAGLNRSISGGKSRMMSNIERMGSGRSVE</sequence>
<accession>A0A9P4NLS5</accession>
<dbReference type="InterPro" id="IPR024312">
    <property type="entry name" value="TACC_fungi"/>
</dbReference>
<dbReference type="EMBL" id="MU007065">
    <property type="protein sequence ID" value="KAF2426257.1"/>
    <property type="molecule type" value="Genomic_DNA"/>
</dbReference>
<feature type="region of interest" description="Disordered" evidence="2">
    <location>
        <begin position="1"/>
        <end position="60"/>
    </location>
</feature>
<feature type="region of interest" description="Disordered" evidence="2">
    <location>
        <begin position="84"/>
        <end position="108"/>
    </location>
</feature>
<organism evidence="3 4">
    <name type="scientific">Tothia fuscella</name>
    <dbReference type="NCBI Taxonomy" id="1048955"/>
    <lineage>
        <taxon>Eukaryota</taxon>
        <taxon>Fungi</taxon>
        <taxon>Dikarya</taxon>
        <taxon>Ascomycota</taxon>
        <taxon>Pezizomycotina</taxon>
        <taxon>Dothideomycetes</taxon>
        <taxon>Pleosporomycetidae</taxon>
        <taxon>Venturiales</taxon>
        <taxon>Cylindrosympodiaceae</taxon>
        <taxon>Tothia</taxon>
    </lineage>
</organism>
<feature type="compositionally biased region" description="Polar residues" evidence="2">
    <location>
        <begin position="238"/>
        <end position="252"/>
    </location>
</feature>
<feature type="compositionally biased region" description="Low complexity" evidence="2">
    <location>
        <begin position="140"/>
        <end position="151"/>
    </location>
</feature>
<name>A0A9P4NLS5_9PEZI</name>
<dbReference type="Pfam" id="PF12709">
    <property type="entry name" value="Fungal_TACC"/>
    <property type="match status" value="1"/>
</dbReference>
<evidence type="ECO:0000313" key="3">
    <source>
        <dbReference type="EMBL" id="KAF2426257.1"/>
    </source>
</evidence>
<feature type="coiled-coil region" evidence="1">
    <location>
        <begin position="551"/>
        <end position="649"/>
    </location>
</feature>
<keyword evidence="1" id="KW-0175">Coiled coil</keyword>
<evidence type="ECO:0000256" key="1">
    <source>
        <dbReference type="SAM" id="Coils"/>
    </source>
</evidence>
<reference evidence="3" key="1">
    <citation type="journal article" date="2020" name="Stud. Mycol.">
        <title>101 Dothideomycetes genomes: a test case for predicting lifestyles and emergence of pathogens.</title>
        <authorList>
            <person name="Haridas S."/>
            <person name="Albert R."/>
            <person name="Binder M."/>
            <person name="Bloem J."/>
            <person name="Labutti K."/>
            <person name="Salamov A."/>
            <person name="Andreopoulos B."/>
            <person name="Baker S."/>
            <person name="Barry K."/>
            <person name="Bills G."/>
            <person name="Bluhm B."/>
            <person name="Cannon C."/>
            <person name="Castanera R."/>
            <person name="Culley D."/>
            <person name="Daum C."/>
            <person name="Ezra D."/>
            <person name="Gonzalez J."/>
            <person name="Henrissat B."/>
            <person name="Kuo A."/>
            <person name="Liang C."/>
            <person name="Lipzen A."/>
            <person name="Lutzoni F."/>
            <person name="Magnuson J."/>
            <person name="Mondo S."/>
            <person name="Nolan M."/>
            <person name="Ohm R."/>
            <person name="Pangilinan J."/>
            <person name="Park H.-J."/>
            <person name="Ramirez L."/>
            <person name="Alfaro M."/>
            <person name="Sun H."/>
            <person name="Tritt A."/>
            <person name="Yoshinaga Y."/>
            <person name="Zwiers L.-H."/>
            <person name="Turgeon B."/>
            <person name="Goodwin S."/>
            <person name="Spatafora J."/>
            <person name="Crous P."/>
            <person name="Grigoriev I."/>
        </authorList>
    </citation>
    <scope>NUCLEOTIDE SEQUENCE</scope>
    <source>
        <strain evidence="3">CBS 130266</strain>
    </source>
</reference>
<feature type="compositionally biased region" description="Polar residues" evidence="2">
    <location>
        <begin position="29"/>
        <end position="40"/>
    </location>
</feature>
<feature type="region of interest" description="Disordered" evidence="2">
    <location>
        <begin position="218"/>
        <end position="270"/>
    </location>
</feature>
<feature type="region of interest" description="Disordered" evidence="2">
    <location>
        <begin position="140"/>
        <end position="167"/>
    </location>
</feature>
<feature type="region of interest" description="Disordered" evidence="2">
    <location>
        <begin position="294"/>
        <end position="316"/>
    </location>
</feature>
<evidence type="ECO:0000313" key="4">
    <source>
        <dbReference type="Proteomes" id="UP000800235"/>
    </source>
</evidence>
<dbReference type="Proteomes" id="UP000800235">
    <property type="component" value="Unassembled WGS sequence"/>
</dbReference>